<dbReference type="STRING" id="372326.A0A1V4JX30"/>
<evidence type="ECO:0000313" key="2">
    <source>
        <dbReference type="Proteomes" id="UP000190648"/>
    </source>
</evidence>
<reference evidence="1 2" key="1">
    <citation type="submission" date="2016-02" db="EMBL/GenBank/DDBJ databases">
        <title>Band-tailed pigeon sequencing and assembly.</title>
        <authorList>
            <person name="Soares A.E."/>
            <person name="Novak B.J."/>
            <person name="Rice E.S."/>
            <person name="O'Connell B."/>
            <person name="Chang D."/>
            <person name="Weber S."/>
            <person name="Shapiro B."/>
        </authorList>
    </citation>
    <scope>NUCLEOTIDE SEQUENCE [LARGE SCALE GENOMIC DNA]</scope>
    <source>
        <strain evidence="1">BTP2013</strain>
        <tissue evidence="1">Blood</tissue>
    </source>
</reference>
<gene>
    <name evidence="1" type="ORF">AV530_009634</name>
</gene>
<name>A0A1V4JX30_PATFA</name>
<dbReference type="Proteomes" id="UP000190648">
    <property type="component" value="Unassembled WGS sequence"/>
</dbReference>
<dbReference type="AlphaFoldDB" id="A0A1V4JX30"/>
<proteinExistence type="predicted"/>
<protein>
    <submittedName>
        <fullName evidence="1">Uncharacterized protein</fullName>
    </submittedName>
</protein>
<dbReference type="OrthoDB" id="5804959at2759"/>
<comment type="caution">
    <text evidence="1">The sequence shown here is derived from an EMBL/GenBank/DDBJ whole genome shotgun (WGS) entry which is preliminary data.</text>
</comment>
<organism evidence="1 2">
    <name type="scientific">Patagioenas fasciata monilis</name>
    <dbReference type="NCBI Taxonomy" id="372326"/>
    <lineage>
        <taxon>Eukaryota</taxon>
        <taxon>Metazoa</taxon>
        <taxon>Chordata</taxon>
        <taxon>Craniata</taxon>
        <taxon>Vertebrata</taxon>
        <taxon>Euteleostomi</taxon>
        <taxon>Archelosauria</taxon>
        <taxon>Archosauria</taxon>
        <taxon>Dinosauria</taxon>
        <taxon>Saurischia</taxon>
        <taxon>Theropoda</taxon>
        <taxon>Coelurosauria</taxon>
        <taxon>Aves</taxon>
        <taxon>Neognathae</taxon>
        <taxon>Neoaves</taxon>
        <taxon>Columbimorphae</taxon>
        <taxon>Columbiformes</taxon>
        <taxon>Columbidae</taxon>
        <taxon>Patagioenas</taxon>
    </lineage>
</organism>
<dbReference type="EMBL" id="LSYS01005512">
    <property type="protein sequence ID" value="OPJ76701.1"/>
    <property type="molecule type" value="Genomic_DNA"/>
</dbReference>
<evidence type="ECO:0000313" key="1">
    <source>
        <dbReference type="EMBL" id="OPJ76701.1"/>
    </source>
</evidence>
<keyword evidence="2" id="KW-1185">Reference proteome</keyword>
<accession>A0A1V4JX30</accession>
<sequence length="83" mass="9419">MVSRKRACHKKTVVTQTEGLLRTVAVQVSGCRKHQSLLLPGEEGQHSTCVRCEQVEDLLSMVVTLQEEVKRLRSIRDCKNEID</sequence>